<dbReference type="RefSeq" id="WP_148977198.1">
    <property type="nucleotide sequence ID" value="NZ_VTER01000024.1"/>
</dbReference>
<reference evidence="2 3" key="1">
    <citation type="submission" date="2019-08" db="EMBL/GenBank/DDBJ databases">
        <title>Bacillus genomes from the desert of Cuatro Cienegas, Coahuila.</title>
        <authorList>
            <person name="Olmedo-Alvarez G."/>
        </authorList>
    </citation>
    <scope>NUCLEOTIDE SEQUENCE [LARGE SCALE GENOMIC DNA]</scope>
    <source>
        <strain evidence="2 3">CH446_14T</strain>
    </source>
</reference>
<sequence length="160" mass="18122">MRKRTGNKKEFVTFIIKNNGFTLAEMLFGFSIFIIIASLLPLSLRYLADGEASEMRLQRMEWEIFSAQLKKEVHMSVDIEVNEGRLTLAGSGESVSFEKYGSNLRRRVNGKGHEVVLQNIHAASFSFQGKSLLVEAQSRRGENFHTVIVPFIEVNQNAPE</sequence>
<evidence type="ECO:0000313" key="3">
    <source>
        <dbReference type="Proteomes" id="UP000322139"/>
    </source>
</evidence>
<dbReference type="NCBIfam" id="NF041002">
    <property type="entry name" value="pilin_ComGF"/>
    <property type="match status" value="1"/>
</dbReference>
<name>A0A5D4QQJ7_9BACI</name>
<dbReference type="Proteomes" id="UP000322139">
    <property type="component" value="Unassembled WGS sequence"/>
</dbReference>
<evidence type="ECO:0000313" key="2">
    <source>
        <dbReference type="EMBL" id="TYS40191.1"/>
    </source>
</evidence>
<accession>A0A5D4QQJ7</accession>
<keyword evidence="1" id="KW-0812">Transmembrane</keyword>
<comment type="caution">
    <text evidence="2">The sequence shown here is derived from an EMBL/GenBank/DDBJ whole genome shotgun (WGS) entry which is preliminary data.</text>
</comment>
<keyword evidence="1" id="KW-1133">Transmembrane helix</keyword>
<keyword evidence="1" id="KW-0472">Membrane</keyword>
<evidence type="ECO:0000256" key="1">
    <source>
        <dbReference type="SAM" id="Phobius"/>
    </source>
</evidence>
<protein>
    <submittedName>
        <fullName evidence="2">Competence protein comGF</fullName>
    </submittedName>
</protein>
<gene>
    <name evidence="2" type="ORF">FZD51_25280</name>
</gene>
<dbReference type="EMBL" id="VTER01000024">
    <property type="protein sequence ID" value="TYS40191.1"/>
    <property type="molecule type" value="Genomic_DNA"/>
</dbReference>
<feature type="transmembrane region" description="Helical" evidence="1">
    <location>
        <begin position="21"/>
        <end position="44"/>
    </location>
</feature>
<proteinExistence type="predicted"/>
<dbReference type="AlphaFoldDB" id="A0A5D4QQJ7"/>
<organism evidence="2 3">
    <name type="scientific">Bacillus infantis</name>
    <dbReference type="NCBI Taxonomy" id="324767"/>
    <lineage>
        <taxon>Bacteria</taxon>
        <taxon>Bacillati</taxon>
        <taxon>Bacillota</taxon>
        <taxon>Bacilli</taxon>
        <taxon>Bacillales</taxon>
        <taxon>Bacillaceae</taxon>
        <taxon>Bacillus</taxon>
    </lineage>
</organism>
<dbReference type="InterPro" id="IPR016977">
    <property type="entry name" value="ComGF"/>
</dbReference>
<dbReference type="Pfam" id="PF15980">
    <property type="entry name" value="ComGF"/>
    <property type="match status" value="1"/>
</dbReference>